<evidence type="ECO:0000259" key="2">
    <source>
        <dbReference type="PROSITE" id="PS51082"/>
    </source>
</evidence>
<feature type="compositionally biased region" description="Low complexity" evidence="1">
    <location>
        <begin position="254"/>
        <end position="270"/>
    </location>
</feature>
<accession>A0A7R9L587</accession>
<sequence>MSMLSMPLPPPSPFQNSNHEENSSLHDCNEGQPIDECCYEISDNFKDKHISSEQLIERLESLQTKNETNGETIETSDGHKERESETTSRLVVSDEESLDKEIEVTLQSLNDELDRLDSVDHIESQLSADEHSLHSHRIDLNNGLQTNDSDNANDCNNSVVRETKDAINNATKNISVVVKQITGNNSDVEATKSQLESRQSPAPSPTPRVISLDNKSKSILSDKSDAELKVSANGKTTVFINKSQTSVTPPPFSSLPSSSASSSISMSPSPTNEDKLSITDEVRQSCRPRVRLTNFSIGSYKKEVDIFEDTHKISRSGAPTTAPPLKSGSKSIVTFPSAKKEEKMRPSINQNKSKVSITSTSTTVSTPAVPKPSTPVIQTLITSAPKISRIQSWSGQKNVVFDDKNIKQPLKTTERYVSQIAINKDVSVSPTPSKKSNEDLRSPQLVVQSLIAKTEGRLNNRSPSPKLMPPKAEPMNESKVEPMKERTTISIKPGSQSVIRGVNTKIFHTKGWNSVKAVGSGEVPKVKHVDPPNQANVRDQLLNDIKNFGGKNTLKKVSKNTSWKLEVNTVKT</sequence>
<dbReference type="AlphaFoldDB" id="A0A7R9L587"/>
<reference evidence="3" key="1">
    <citation type="submission" date="2020-11" db="EMBL/GenBank/DDBJ databases">
        <authorList>
            <person name="Tran Van P."/>
        </authorList>
    </citation>
    <scope>NUCLEOTIDE SEQUENCE</scope>
</reference>
<name>A0A7R9L587_9ACAR</name>
<gene>
    <name evidence="3" type="ORF">OSB1V03_LOCUS15493</name>
</gene>
<evidence type="ECO:0000313" key="4">
    <source>
        <dbReference type="Proteomes" id="UP000759131"/>
    </source>
</evidence>
<dbReference type="EMBL" id="OC870596">
    <property type="protein sequence ID" value="CAD7635101.1"/>
    <property type="molecule type" value="Genomic_DNA"/>
</dbReference>
<dbReference type="GO" id="GO:0003779">
    <property type="term" value="F:actin binding"/>
    <property type="evidence" value="ECO:0007669"/>
    <property type="project" value="InterPro"/>
</dbReference>
<dbReference type="PROSITE" id="PS51082">
    <property type="entry name" value="WH2"/>
    <property type="match status" value="1"/>
</dbReference>
<feature type="region of interest" description="Disordered" evidence="1">
    <location>
        <begin position="188"/>
        <end position="217"/>
    </location>
</feature>
<protein>
    <recommendedName>
        <fullName evidence="2">WH2 domain-containing protein</fullName>
    </recommendedName>
</protein>
<keyword evidence="4" id="KW-1185">Reference proteome</keyword>
<proteinExistence type="predicted"/>
<feature type="region of interest" description="Disordered" evidence="1">
    <location>
        <begin position="338"/>
        <end position="371"/>
    </location>
</feature>
<feature type="compositionally biased region" description="Polar residues" evidence="1">
    <location>
        <begin position="61"/>
        <end position="75"/>
    </location>
</feature>
<feature type="compositionally biased region" description="Basic and acidic residues" evidence="1">
    <location>
        <begin position="18"/>
        <end position="29"/>
    </location>
</feature>
<dbReference type="EMBL" id="CAJPIZ010016021">
    <property type="protein sequence ID" value="CAG2115531.1"/>
    <property type="molecule type" value="Genomic_DNA"/>
</dbReference>
<evidence type="ECO:0000313" key="3">
    <source>
        <dbReference type="EMBL" id="CAD7635101.1"/>
    </source>
</evidence>
<feature type="region of interest" description="Disordered" evidence="1">
    <location>
        <begin position="1"/>
        <end position="33"/>
    </location>
</feature>
<feature type="compositionally biased region" description="Polar residues" evidence="1">
    <location>
        <begin position="188"/>
        <end position="201"/>
    </location>
</feature>
<evidence type="ECO:0000256" key="1">
    <source>
        <dbReference type="SAM" id="MobiDB-lite"/>
    </source>
</evidence>
<feature type="region of interest" description="Disordered" evidence="1">
    <location>
        <begin position="456"/>
        <end position="486"/>
    </location>
</feature>
<organism evidence="3">
    <name type="scientific">Medioppia subpectinata</name>
    <dbReference type="NCBI Taxonomy" id="1979941"/>
    <lineage>
        <taxon>Eukaryota</taxon>
        <taxon>Metazoa</taxon>
        <taxon>Ecdysozoa</taxon>
        <taxon>Arthropoda</taxon>
        <taxon>Chelicerata</taxon>
        <taxon>Arachnida</taxon>
        <taxon>Acari</taxon>
        <taxon>Acariformes</taxon>
        <taxon>Sarcoptiformes</taxon>
        <taxon>Oribatida</taxon>
        <taxon>Brachypylina</taxon>
        <taxon>Oppioidea</taxon>
        <taxon>Oppiidae</taxon>
        <taxon>Medioppia</taxon>
    </lineage>
</organism>
<dbReference type="InterPro" id="IPR003124">
    <property type="entry name" value="WH2_dom"/>
</dbReference>
<feature type="region of interest" description="Disordered" evidence="1">
    <location>
        <begin position="61"/>
        <end position="90"/>
    </location>
</feature>
<feature type="region of interest" description="Disordered" evidence="1">
    <location>
        <begin position="241"/>
        <end position="278"/>
    </location>
</feature>
<feature type="compositionally biased region" description="Basic and acidic residues" evidence="1">
    <location>
        <begin position="76"/>
        <end position="86"/>
    </location>
</feature>
<feature type="compositionally biased region" description="Basic and acidic residues" evidence="1">
    <location>
        <begin position="474"/>
        <end position="486"/>
    </location>
</feature>
<feature type="domain" description="WH2" evidence="2">
    <location>
        <begin position="537"/>
        <end position="557"/>
    </location>
</feature>
<feature type="compositionally biased region" description="Low complexity" evidence="1">
    <location>
        <begin position="352"/>
        <end position="368"/>
    </location>
</feature>
<dbReference type="Proteomes" id="UP000759131">
    <property type="component" value="Unassembled WGS sequence"/>
</dbReference>